<evidence type="ECO:0000256" key="11">
    <source>
        <dbReference type="RuleBase" id="RU004136"/>
    </source>
</evidence>
<dbReference type="HAMAP" id="MF_02019">
    <property type="entry name" value="MurF"/>
    <property type="match status" value="1"/>
</dbReference>
<evidence type="ECO:0000256" key="1">
    <source>
        <dbReference type="ARBA" id="ARBA00022490"/>
    </source>
</evidence>
<evidence type="ECO:0000256" key="9">
    <source>
        <dbReference type="ARBA" id="ARBA00023316"/>
    </source>
</evidence>
<evidence type="ECO:0000313" key="15">
    <source>
        <dbReference type="Proteomes" id="UP000004088"/>
    </source>
</evidence>
<dbReference type="HOGENOM" id="CLU_031507_4_0_4"/>
<protein>
    <recommendedName>
        <fullName evidence="10 11">UDP-N-acetylmuramoyl-tripeptide--D-alanyl-D-alanine ligase</fullName>
        <ecNumber evidence="10 11">6.3.2.10</ecNumber>
    </recommendedName>
    <alternativeName>
        <fullName evidence="10">D-alanyl-D-alanine-adding enzyme</fullName>
    </alternativeName>
</protein>
<dbReference type="InterPro" id="IPR051046">
    <property type="entry name" value="MurCDEF_CellWall_CoF430Synth"/>
</dbReference>
<dbReference type="GO" id="GO:0005524">
    <property type="term" value="F:ATP binding"/>
    <property type="evidence" value="ECO:0007669"/>
    <property type="project" value="UniProtKB-UniRule"/>
</dbReference>
<dbReference type="InterPro" id="IPR035911">
    <property type="entry name" value="MurE/MurF_N"/>
</dbReference>
<dbReference type="SUPFAM" id="SSF53623">
    <property type="entry name" value="MurD-like peptide ligases, catalytic domain"/>
    <property type="match status" value="1"/>
</dbReference>
<keyword evidence="4 10" id="KW-0547">Nucleotide-binding</keyword>
<evidence type="ECO:0000256" key="2">
    <source>
        <dbReference type="ARBA" id="ARBA00022598"/>
    </source>
</evidence>
<dbReference type="SUPFAM" id="SSF53244">
    <property type="entry name" value="MurD-like peptide ligases, peptide-binding domain"/>
    <property type="match status" value="1"/>
</dbReference>
<keyword evidence="2 10" id="KW-0436">Ligase</keyword>
<feature type="domain" description="Mur ligase central" evidence="13">
    <location>
        <begin position="109"/>
        <end position="299"/>
    </location>
</feature>
<keyword evidence="5 10" id="KW-0067">ATP-binding</keyword>
<dbReference type="Gene3D" id="3.90.190.20">
    <property type="entry name" value="Mur ligase, C-terminal domain"/>
    <property type="match status" value="1"/>
</dbReference>
<dbReference type="GO" id="GO:0005737">
    <property type="term" value="C:cytoplasm"/>
    <property type="evidence" value="ECO:0007669"/>
    <property type="project" value="UniProtKB-SubCell"/>
</dbReference>
<comment type="subcellular location">
    <subcellularLocation>
        <location evidence="10 11">Cytoplasm</location>
    </subcellularLocation>
</comment>
<comment type="catalytic activity">
    <reaction evidence="10 11">
        <text>D-alanyl-D-alanine + UDP-N-acetyl-alpha-D-muramoyl-L-alanyl-gamma-D-glutamyl-meso-2,6-diaminopimelate + ATP = UDP-N-acetyl-alpha-D-muramoyl-L-alanyl-gamma-D-glutamyl-meso-2,6-diaminopimeloyl-D-alanyl-D-alanine + ADP + phosphate + H(+)</text>
        <dbReference type="Rhea" id="RHEA:28374"/>
        <dbReference type="ChEBI" id="CHEBI:15378"/>
        <dbReference type="ChEBI" id="CHEBI:30616"/>
        <dbReference type="ChEBI" id="CHEBI:43474"/>
        <dbReference type="ChEBI" id="CHEBI:57822"/>
        <dbReference type="ChEBI" id="CHEBI:61386"/>
        <dbReference type="ChEBI" id="CHEBI:83905"/>
        <dbReference type="ChEBI" id="CHEBI:456216"/>
        <dbReference type="EC" id="6.3.2.10"/>
    </reaction>
</comment>
<evidence type="ECO:0000256" key="10">
    <source>
        <dbReference type="HAMAP-Rule" id="MF_02019"/>
    </source>
</evidence>
<dbReference type="GO" id="GO:0047480">
    <property type="term" value="F:UDP-N-acetylmuramoyl-tripeptide-D-alanyl-D-alanine ligase activity"/>
    <property type="evidence" value="ECO:0007669"/>
    <property type="project" value="UniProtKB-UniRule"/>
</dbReference>
<feature type="domain" description="Mur ligase C-terminal" evidence="12">
    <location>
        <begin position="321"/>
        <end position="441"/>
    </location>
</feature>
<dbReference type="EC" id="6.3.2.10" evidence="10 11"/>
<dbReference type="UniPathway" id="UPA00219"/>
<dbReference type="Gene3D" id="3.40.1190.10">
    <property type="entry name" value="Mur-like, catalytic domain"/>
    <property type="match status" value="1"/>
</dbReference>
<organism evidence="14 15">
    <name type="scientific">Kingella denitrificans ATCC 33394</name>
    <dbReference type="NCBI Taxonomy" id="888741"/>
    <lineage>
        <taxon>Bacteria</taxon>
        <taxon>Pseudomonadati</taxon>
        <taxon>Pseudomonadota</taxon>
        <taxon>Betaproteobacteria</taxon>
        <taxon>Neisseriales</taxon>
        <taxon>Neisseriaceae</taxon>
        <taxon>Kingella</taxon>
    </lineage>
</organism>
<gene>
    <name evidence="10 14" type="primary">murF</name>
    <name evidence="14" type="ORF">HMPREF9098_0009</name>
</gene>
<dbReference type="AlphaFoldDB" id="F0EVX5"/>
<comment type="similarity">
    <text evidence="10">Belongs to the MurCDEF family. MurF subfamily.</text>
</comment>
<dbReference type="InterPro" id="IPR036615">
    <property type="entry name" value="Mur_ligase_C_dom_sf"/>
</dbReference>
<dbReference type="Pfam" id="PF08245">
    <property type="entry name" value="Mur_ligase_M"/>
    <property type="match status" value="1"/>
</dbReference>
<sequence length="456" mass="48471">MIEKMKTLDLNFICATLNLPQPAENHPVCRVITDSRQAQEGDLFVALAGENHDAHDFVPDVLAKGARAIVSRSDLAGVAGCFFVPDTLHALQQMAAAWRKAVNPFVFGITGSSGKTTVKEMLAAVLRAKFGADAVLATAGNFNNHIGLPLTLLNLRGHHRYAVIEMGMNHFGELAALTRIAAPDTALVNNAMRAHIGCGFNGVADIARAKSEIYQGLPENGVALLPAEDANLPVFQAACNGLKTLTFGAEQGDIHAENIDLQPLSSTFDLVYGTERVRVSLPAAGRHNVANACAAAALAVQAGVSLAEIAIGLAAFGNIKGRLQQKRGIRNALILDDTYNANPDSMKAALDVLAKQPAPRVFVMGDMGELGEAEAPKMHEEIGVYARELGIEYAYFVGDNSAQAAEKFGAAGLWFADKDPLILSLAHDLPENASVLVKGSRFMRMEEVADALAETK</sequence>
<dbReference type="GO" id="GO:0008360">
    <property type="term" value="P:regulation of cell shape"/>
    <property type="evidence" value="ECO:0007669"/>
    <property type="project" value="UniProtKB-KW"/>
</dbReference>
<reference evidence="14 15" key="1">
    <citation type="submission" date="2011-01" db="EMBL/GenBank/DDBJ databases">
        <authorList>
            <person name="Muzny D."/>
            <person name="Qin X."/>
            <person name="Deng J."/>
            <person name="Jiang H."/>
            <person name="Liu Y."/>
            <person name="Qu J."/>
            <person name="Song X.-Z."/>
            <person name="Zhang L."/>
            <person name="Thornton R."/>
            <person name="Coyle M."/>
            <person name="Francisco L."/>
            <person name="Jackson L."/>
            <person name="Javaid M."/>
            <person name="Korchina V."/>
            <person name="Kovar C."/>
            <person name="Mata R."/>
            <person name="Mathew T."/>
            <person name="Ngo R."/>
            <person name="Nguyen L."/>
            <person name="Nguyen N."/>
            <person name="Okwuonu G."/>
            <person name="Ongeri F."/>
            <person name="Pham C."/>
            <person name="Simmons D."/>
            <person name="Wilczek-Boney K."/>
            <person name="Hale W."/>
            <person name="Jakkamsetti A."/>
            <person name="Pham P."/>
            <person name="Ruth R."/>
            <person name="San Lucas F."/>
            <person name="Warren J."/>
            <person name="Zhang J."/>
            <person name="Zhao Z."/>
            <person name="Zhou C."/>
            <person name="Zhu D."/>
            <person name="Lee S."/>
            <person name="Bess C."/>
            <person name="Blankenburg K."/>
            <person name="Forbes L."/>
            <person name="Fu Q."/>
            <person name="Gubbala S."/>
            <person name="Hirani K."/>
            <person name="Jayaseelan J.C."/>
            <person name="Lara F."/>
            <person name="Munidasa M."/>
            <person name="Palculict T."/>
            <person name="Patil S."/>
            <person name="Pu L.-L."/>
            <person name="Saada N."/>
            <person name="Tang L."/>
            <person name="Weissenberger G."/>
            <person name="Zhu Y."/>
            <person name="Hemphill L."/>
            <person name="Shang Y."/>
            <person name="Youmans B."/>
            <person name="Ayvaz T."/>
            <person name="Ross M."/>
            <person name="Santibanez J."/>
            <person name="Aqrawi P."/>
            <person name="Gross S."/>
            <person name="Joshi V."/>
            <person name="Fowler G."/>
            <person name="Nazareth L."/>
            <person name="Reid J."/>
            <person name="Worley K."/>
            <person name="Petrosino J."/>
            <person name="Highlander S."/>
            <person name="Gibbs R."/>
        </authorList>
    </citation>
    <scope>NUCLEOTIDE SEQUENCE [LARGE SCALE GENOMIC DNA]</scope>
    <source>
        <strain evidence="14 15">ATCC 33394</strain>
    </source>
</reference>
<keyword evidence="3 10" id="KW-0132">Cell division</keyword>
<keyword evidence="7 10" id="KW-0573">Peptidoglycan synthesis</keyword>
<keyword evidence="1 10" id="KW-0963">Cytoplasm</keyword>
<dbReference type="NCBIfam" id="TIGR01143">
    <property type="entry name" value="murF"/>
    <property type="match status" value="1"/>
</dbReference>
<comment type="function">
    <text evidence="10 11">Involved in cell wall formation. Catalyzes the final step in the synthesis of UDP-N-acetylmuramoyl-pentapeptide, the precursor of murein.</text>
</comment>
<dbReference type="InterPro" id="IPR004101">
    <property type="entry name" value="Mur_ligase_C"/>
</dbReference>
<dbReference type="Gene3D" id="3.40.1390.10">
    <property type="entry name" value="MurE/MurF, N-terminal domain"/>
    <property type="match status" value="1"/>
</dbReference>
<dbReference type="PANTHER" id="PTHR43024">
    <property type="entry name" value="UDP-N-ACETYLMURAMOYL-TRIPEPTIDE--D-ALANYL-D-ALANINE LIGASE"/>
    <property type="match status" value="1"/>
</dbReference>
<dbReference type="SUPFAM" id="SSF63418">
    <property type="entry name" value="MurE/MurF N-terminal domain"/>
    <property type="match status" value="1"/>
</dbReference>
<dbReference type="STRING" id="888741.HMPREF9098_0009"/>
<dbReference type="GO" id="GO:0009252">
    <property type="term" value="P:peptidoglycan biosynthetic process"/>
    <property type="evidence" value="ECO:0007669"/>
    <property type="project" value="UniProtKB-UniRule"/>
</dbReference>
<evidence type="ECO:0000256" key="4">
    <source>
        <dbReference type="ARBA" id="ARBA00022741"/>
    </source>
</evidence>
<evidence type="ECO:0000313" key="14">
    <source>
        <dbReference type="EMBL" id="EGC18560.1"/>
    </source>
</evidence>
<keyword evidence="9 10" id="KW-0961">Cell wall biogenesis/degradation</keyword>
<evidence type="ECO:0000259" key="13">
    <source>
        <dbReference type="Pfam" id="PF08245"/>
    </source>
</evidence>
<comment type="caution">
    <text evidence="14">The sequence shown here is derived from an EMBL/GenBank/DDBJ whole genome shotgun (WGS) entry which is preliminary data.</text>
</comment>
<dbReference type="EMBL" id="AEWV01000001">
    <property type="protein sequence ID" value="EGC18560.1"/>
    <property type="molecule type" value="Genomic_DNA"/>
</dbReference>
<proteinExistence type="inferred from homology"/>
<evidence type="ECO:0000256" key="3">
    <source>
        <dbReference type="ARBA" id="ARBA00022618"/>
    </source>
</evidence>
<evidence type="ECO:0000256" key="6">
    <source>
        <dbReference type="ARBA" id="ARBA00022960"/>
    </source>
</evidence>
<evidence type="ECO:0000256" key="5">
    <source>
        <dbReference type="ARBA" id="ARBA00022840"/>
    </source>
</evidence>
<keyword evidence="6 10" id="KW-0133">Cell shape</keyword>
<dbReference type="InterPro" id="IPR013221">
    <property type="entry name" value="Mur_ligase_cen"/>
</dbReference>
<dbReference type="InterPro" id="IPR036565">
    <property type="entry name" value="Mur-like_cat_sf"/>
</dbReference>
<evidence type="ECO:0000259" key="12">
    <source>
        <dbReference type="Pfam" id="PF02875"/>
    </source>
</evidence>
<dbReference type="GO" id="GO:0071555">
    <property type="term" value="P:cell wall organization"/>
    <property type="evidence" value="ECO:0007669"/>
    <property type="project" value="UniProtKB-KW"/>
</dbReference>
<keyword evidence="8 10" id="KW-0131">Cell cycle</keyword>
<dbReference type="Pfam" id="PF02875">
    <property type="entry name" value="Mur_ligase_C"/>
    <property type="match status" value="1"/>
</dbReference>
<feature type="binding site" evidence="10">
    <location>
        <begin position="111"/>
        <end position="117"/>
    </location>
    <ligand>
        <name>ATP</name>
        <dbReference type="ChEBI" id="CHEBI:30616"/>
    </ligand>
</feature>
<keyword evidence="15" id="KW-1185">Reference proteome</keyword>
<dbReference type="InterPro" id="IPR005863">
    <property type="entry name" value="UDP-N-AcMur_synth"/>
</dbReference>
<dbReference type="PANTHER" id="PTHR43024:SF1">
    <property type="entry name" value="UDP-N-ACETYLMURAMOYL-TRIPEPTIDE--D-ALANYL-D-ALANINE LIGASE"/>
    <property type="match status" value="1"/>
</dbReference>
<name>F0EVX5_9NEIS</name>
<comment type="pathway">
    <text evidence="10 11">Cell wall biogenesis; peptidoglycan biosynthesis.</text>
</comment>
<accession>F0EVX5</accession>
<dbReference type="Proteomes" id="UP000004088">
    <property type="component" value="Unassembled WGS sequence"/>
</dbReference>
<dbReference type="GO" id="GO:0008766">
    <property type="term" value="F:UDP-N-acetylmuramoylalanyl-D-glutamyl-2,6-diaminopimelate-D-alanyl-D-alanine ligase activity"/>
    <property type="evidence" value="ECO:0007669"/>
    <property type="project" value="RHEA"/>
</dbReference>
<dbReference type="GO" id="GO:0051301">
    <property type="term" value="P:cell division"/>
    <property type="evidence" value="ECO:0007669"/>
    <property type="project" value="UniProtKB-KW"/>
</dbReference>
<evidence type="ECO:0000256" key="7">
    <source>
        <dbReference type="ARBA" id="ARBA00022984"/>
    </source>
</evidence>
<evidence type="ECO:0000256" key="8">
    <source>
        <dbReference type="ARBA" id="ARBA00023306"/>
    </source>
</evidence>